<keyword evidence="1" id="KW-0489">Methyltransferase</keyword>
<dbReference type="InterPro" id="IPR029063">
    <property type="entry name" value="SAM-dependent_MTases_sf"/>
</dbReference>
<dbReference type="EC" id="2.1.1.-" evidence="1"/>
<dbReference type="Pfam" id="PF13489">
    <property type="entry name" value="Methyltransf_23"/>
    <property type="match status" value="1"/>
</dbReference>
<name>A0ABW8YI58_9SPHN</name>
<evidence type="ECO:0000313" key="1">
    <source>
        <dbReference type="EMBL" id="MFL9839874.1"/>
    </source>
</evidence>
<reference evidence="1 2" key="1">
    <citation type="submission" date="2024-06" db="EMBL/GenBank/DDBJ databases">
        <authorList>
            <person name="Kaempfer P."/>
            <person name="Viver T."/>
        </authorList>
    </citation>
    <scope>NUCLEOTIDE SEQUENCE [LARGE SCALE GENOMIC DNA]</scope>
    <source>
        <strain evidence="1 2">ST-64</strain>
    </source>
</reference>
<keyword evidence="1" id="KW-0808">Transferase</keyword>
<dbReference type="SUPFAM" id="SSF53335">
    <property type="entry name" value="S-adenosyl-L-methionine-dependent methyltransferases"/>
    <property type="match status" value="1"/>
</dbReference>
<evidence type="ECO:0000313" key="2">
    <source>
        <dbReference type="Proteomes" id="UP001629244"/>
    </source>
</evidence>
<dbReference type="Gene3D" id="3.40.50.150">
    <property type="entry name" value="Vaccinia Virus protein VP39"/>
    <property type="match status" value="1"/>
</dbReference>
<dbReference type="EMBL" id="JBELQC010000001">
    <property type="protein sequence ID" value="MFL9839874.1"/>
    <property type="molecule type" value="Genomic_DNA"/>
</dbReference>
<accession>A0ABW8YI58</accession>
<protein>
    <submittedName>
        <fullName evidence="1">Class I SAM-dependent methyltransferase</fullName>
        <ecNumber evidence="1">2.1.1.-</ecNumber>
    </submittedName>
</protein>
<proteinExistence type="predicted"/>
<comment type="caution">
    <text evidence="1">The sequence shown here is derived from an EMBL/GenBank/DDBJ whole genome shotgun (WGS) entry which is preliminary data.</text>
</comment>
<gene>
    <name evidence="1" type="ORF">ABS767_02760</name>
</gene>
<dbReference type="Proteomes" id="UP001629244">
    <property type="component" value="Unassembled WGS sequence"/>
</dbReference>
<dbReference type="RefSeq" id="WP_408076836.1">
    <property type="nucleotide sequence ID" value="NZ_JBELQC010000001.1"/>
</dbReference>
<organism evidence="1 2">
    <name type="scientific">Sphingomonas plantiphila</name>
    <dbReference type="NCBI Taxonomy" id="3163295"/>
    <lineage>
        <taxon>Bacteria</taxon>
        <taxon>Pseudomonadati</taxon>
        <taxon>Pseudomonadota</taxon>
        <taxon>Alphaproteobacteria</taxon>
        <taxon>Sphingomonadales</taxon>
        <taxon>Sphingomonadaceae</taxon>
        <taxon>Sphingomonas</taxon>
    </lineage>
</organism>
<dbReference type="GO" id="GO:0032259">
    <property type="term" value="P:methylation"/>
    <property type="evidence" value="ECO:0007669"/>
    <property type="project" value="UniProtKB-KW"/>
</dbReference>
<dbReference type="GO" id="GO:0008168">
    <property type="term" value="F:methyltransferase activity"/>
    <property type="evidence" value="ECO:0007669"/>
    <property type="project" value="UniProtKB-KW"/>
</dbReference>
<sequence>MGLLRRFLDANVKISQTLNRLLPDSLQADGNQVFLRDFVPDSVSEGDRVYDLGGGSRPFISLDRKRALNLTIIGLDISEEELSAAPDGVYDREIVADLTKFVGDGDGDVVICQAVLEHVRDGAGTMRAISSCLKPGGRAFIFAPCRNAMFARLNLLLPQSVKERLLFTLFPSKAKGHDGFPAFYDKCTPRELEQLADANGLNIEHRRLFWMSSYFTVLAPAFIAWRLIQGANYLFLGDNAAEAYIYVLRKRTPASSGVGLGDAAPSFSS</sequence>
<keyword evidence="2" id="KW-1185">Reference proteome</keyword>